<proteinExistence type="predicted"/>
<keyword evidence="2" id="KW-1185">Reference proteome</keyword>
<dbReference type="EMBL" id="CP108135">
    <property type="protein sequence ID" value="WTP69334.1"/>
    <property type="molecule type" value="Genomic_DNA"/>
</dbReference>
<name>A0ABZ1KAS2_9ACTN</name>
<reference evidence="1 2" key="1">
    <citation type="submission" date="2022-10" db="EMBL/GenBank/DDBJ databases">
        <title>The complete genomes of actinobacterial strains from the NBC collection.</title>
        <authorList>
            <person name="Joergensen T.S."/>
            <person name="Alvarez Arevalo M."/>
            <person name="Sterndorff E.B."/>
            <person name="Faurdal D."/>
            <person name="Vuksanovic O."/>
            <person name="Mourched A.-S."/>
            <person name="Charusanti P."/>
            <person name="Shaw S."/>
            <person name="Blin K."/>
            <person name="Weber T."/>
        </authorList>
    </citation>
    <scope>NUCLEOTIDE SEQUENCE [LARGE SCALE GENOMIC DNA]</scope>
    <source>
        <strain evidence="1 2">NBC_00185</strain>
    </source>
</reference>
<dbReference type="Proteomes" id="UP001622496">
    <property type="component" value="Chromosome"/>
</dbReference>
<protein>
    <submittedName>
        <fullName evidence="1">Uncharacterized protein</fullName>
    </submittedName>
</protein>
<evidence type="ECO:0000313" key="1">
    <source>
        <dbReference type="EMBL" id="WTP69334.1"/>
    </source>
</evidence>
<organism evidence="1 2">
    <name type="scientific">[Kitasatospora] papulosa</name>
    <dbReference type="NCBI Taxonomy" id="1464011"/>
    <lineage>
        <taxon>Bacteria</taxon>
        <taxon>Bacillati</taxon>
        <taxon>Actinomycetota</taxon>
        <taxon>Actinomycetes</taxon>
        <taxon>Kitasatosporales</taxon>
        <taxon>Streptomycetaceae</taxon>
        <taxon>Streptomyces</taxon>
    </lineage>
</organism>
<sequence>MAASTHREPPNHSRLTCYVSYGCRRPECVERYTRRNQVRRAAHADGTWVHLIDAEPVRQHLLELQAAGITLYRVAALTGMDFGSVRIYVEHGYGHCESRRRRITPEVAERILAIRAGEARPSKVDAVGLQRRFRALAAIGWPTERVAIQAGLSPRHISTLIQQPTVLASTDEAATKAYEYLRSRSARRNGVPKNVANRTRNRAAANRWPPPKYWDDFPGAIDDPHFVPEYGLTRAELLAEDARWLIENGGLSRARAAERLGKDISYIDRVLKAAA</sequence>
<accession>A0ABZ1KAS2</accession>
<dbReference type="RefSeq" id="WP_358724613.1">
    <property type="nucleotide sequence ID" value="NZ_CP108135.1"/>
</dbReference>
<gene>
    <name evidence="1" type="ORF">OG560_29500</name>
</gene>
<evidence type="ECO:0000313" key="2">
    <source>
        <dbReference type="Proteomes" id="UP001622496"/>
    </source>
</evidence>